<dbReference type="GO" id="GO:0006281">
    <property type="term" value="P:DNA repair"/>
    <property type="evidence" value="ECO:0007669"/>
    <property type="project" value="UniProtKB-KW"/>
</dbReference>
<dbReference type="OrthoDB" id="9808813at2"/>
<comment type="caution">
    <text evidence="7">The sequence shown here is derived from an EMBL/GenBank/DDBJ whole genome shotgun (WGS) entry which is preliminary data.</text>
</comment>
<dbReference type="Gene3D" id="3.40.1170.60">
    <property type="match status" value="1"/>
</dbReference>
<keyword evidence="5" id="KW-0742">SOS response</keyword>
<feature type="domain" description="UmuC" evidence="6">
    <location>
        <begin position="2"/>
        <end position="187"/>
    </location>
</feature>
<evidence type="ECO:0000256" key="5">
    <source>
        <dbReference type="ARBA" id="ARBA00023236"/>
    </source>
</evidence>
<dbReference type="InterPro" id="IPR017961">
    <property type="entry name" value="DNA_pol_Y-fam_little_finger"/>
</dbReference>
<dbReference type="AlphaFoldDB" id="A0A5M9NYF2"/>
<keyword evidence="8" id="KW-1185">Reference proteome</keyword>
<dbReference type="InterPro" id="IPR043502">
    <property type="entry name" value="DNA/RNA_pol_sf"/>
</dbReference>
<name>A0A5M9NYF2_9VIBR</name>
<evidence type="ECO:0000256" key="2">
    <source>
        <dbReference type="ARBA" id="ARBA00022763"/>
    </source>
</evidence>
<evidence type="ECO:0000313" key="7">
    <source>
        <dbReference type="EMBL" id="KAA8675535.1"/>
    </source>
</evidence>
<dbReference type="InterPro" id="IPR001126">
    <property type="entry name" value="UmuC"/>
</dbReference>
<dbReference type="InterPro" id="IPR050116">
    <property type="entry name" value="DNA_polymerase-Y"/>
</dbReference>
<evidence type="ECO:0000313" key="8">
    <source>
        <dbReference type="Proteomes" id="UP000322521"/>
    </source>
</evidence>
<dbReference type="Pfam" id="PF11799">
    <property type="entry name" value="IMS_C"/>
    <property type="match status" value="1"/>
</dbReference>
<protein>
    <submittedName>
        <fullName evidence="7">Y-family DNA polymerase</fullName>
    </submittedName>
</protein>
<keyword evidence="2" id="KW-0227">DNA damage</keyword>
<proteinExistence type="inferred from homology"/>
<dbReference type="SUPFAM" id="SSF56672">
    <property type="entry name" value="DNA/RNA polymerases"/>
    <property type="match status" value="1"/>
</dbReference>
<dbReference type="GO" id="GO:0003887">
    <property type="term" value="F:DNA-directed DNA polymerase activity"/>
    <property type="evidence" value="ECO:0007669"/>
    <property type="project" value="TreeGrafter"/>
</dbReference>
<dbReference type="PANTHER" id="PTHR11076:SF34">
    <property type="entry name" value="PROTEIN UMUC"/>
    <property type="match status" value="1"/>
</dbReference>
<dbReference type="PROSITE" id="PS50173">
    <property type="entry name" value="UMUC"/>
    <property type="match status" value="1"/>
</dbReference>
<dbReference type="RefSeq" id="WP_086715487.1">
    <property type="nucleotide sequence ID" value="NZ_AP025494.1"/>
</dbReference>
<keyword evidence="4" id="KW-0234">DNA repair</keyword>
<reference evidence="7 8" key="1">
    <citation type="submission" date="2019-09" db="EMBL/GenBank/DDBJ databases">
        <title>Draft genome sequence of various Type strains from the CCUG.</title>
        <authorList>
            <person name="Pineiro-Iglesias B."/>
            <person name="Tunovic T."/>
            <person name="Unosson C."/>
            <person name="Inganas E."/>
            <person name="Ohlen M."/>
            <person name="Cardew S."/>
            <person name="Jensie-Markopoulos S."/>
            <person name="Salva-Serra F."/>
            <person name="Jaen-Luchoro D."/>
            <person name="Karlsson R."/>
            <person name="Svensson-Stadler L."/>
            <person name="Chun J."/>
            <person name="Moore E."/>
        </authorList>
    </citation>
    <scope>NUCLEOTIDE SEQUENCE [LARGE SCALE GENOMIC DNA]</scope>
    <source>
        <strain evidence="7 8">CCUG 56969T</strain>
    </source>
</reference>
<dbReference type="GO" id="GO:0042276">
    <property type="term" value="P:error-prone translesion synthesis"/>
    <property type="evidence" value="ECO:0007669"/>
    <property type="project" value="TreeGrafter"/>
</dbReference>
<dbReference type="PANTHER" id="PTHR11076">
    <property type="entry name" value="DNA REPAIR POLYMERASE UMUC / TRANSFERASE FAMILY MEMBER"/>
    <property type="match status" value="1"/>
</dbReference>
<dbReference type="Proteomes" id="UP000322521">
    <property type="component" value="Unassembled WGS sequence"/>
</dbReference>
<dbReference type="EMBL" id="VXJS01000007">
    <property type="protein sequence ID" value="KAA8675535.1"/>
    <property type="molecule type" value="Genomic_DNA"/>
</dbReference>
<keyword evidence="3" id="KW-0741">SOS mutagenesis</keyword>
<dbReference type="GO" id="GO:0009432">
    <property type="term" value="P:SOS response"/>
    <property type="evidence" value="ECO:0007669"/>
    <property type="project" value="UniProtKB-KW"/>
</dbReference>
<dbReference type="Pfam" id="PF00817">
    <property type="entry name" value="IMS"/>
    <property type="match status" value="1"/>
</dbReference>
<dbReference type="Gene3D" id="1.10.150.20">
    <property type="entry name" value="5' to 3' exonuclease, C-terminal subdomain"/>
    <property type="match status" value="1"/>
</dbReference>
<evidence type="ECO:0000256" key="3">
    <source>
        <dbReference type="ARBA" id="ARBA00023199"/>
    </source>
</evidence>
<dbReference type="CDD" id="cd01700">
    <property type="entry name" value="PolY_Pol_V_umuC"/>
    <property type="match status" value="1"/>
</dbReference>
<organism evidence="7 8">
    <name type="scientific">Vibrio gigantis</name>
    <dbReference type="NCBI Taxonomy" id="296199"/>
    <lineage>
        <taxon>Bacteria</taxon>
        <taxon>Pseudomonadati</taxon>
        <taxon>Pseudomonadota</taxon>
        <taxon>Gammaproteobacteria</taxon>
        <taxon>Vibrionales</taxon>
        <taxon>Vibrionaceae</taxon>
        <taxon>Vibrio</taxon>
    </lineage>
</organism>
<gene>
    <name evidence="7" type="ORF">F4W18_12985</name>
</gene>
<dbReference type="Gene3D" id="3.30.70.270">
    <property type="match status" value="1"/>
</dbReference>
<sequence>MYSLIDGNSFYNSCHQVFRPDLRGKPVITVSNNDGCAVAVNNQAKALNIPKFEPYFKIKALCEQHGVTVFSSNYELYSSLSLRMMQVIARFGPEQLIYSIDESFLNLDKCINIPCLREHGAAIRKAIWKECRIPVCVGTGPTLTLSKLANHAAKKLPGYQGVCVLDSVKETQRVLQAIDVGSVWGIGRKRTKALQFIGITTAAQLANFSPSKARKEFDVGVERTIRELNGEKCIPFDIARADKQQVFSTRSLGKRITEFDELRQAISQHVGIASRKIRAQQSLCKVLVCFAGNSPFDEKPVSFKAIHKFEYATANVDTLTSAACALAKTLYKEGVQYYKVGVGLIDLVDGRHEQADLFNPQPNNAKLMASFDQINAKYGTDTIFLAAQGTPTRQSWGMRRDMLSPQYTTKWSDLPRIAC</sequence>
<dbReference type="InterPro" id="IPR025188">
    <property type="entry name" value="DUF4113"/>
</dbReference>
<evidence type="ECO:0000259" key="6">
    <source>
        <dbReference type="PROSITE" id="PS50173"/>
    </source>
</evidence>
<dbReference type="InterPro" id="IPR043128">
    <property type="entry name" value="Rev_trsase/Diguanyl_cyclase"/>
</dbReference>
<evidence type="ECO:0000256" key="1">
    <source>
        <dbReference type="ARBA" id="ARBA00010945"/>
    </source>
</evidence>
<dbReference type="GO" id="GO:0005829">
    <property type="term" value="C:cytosol"/>
    <property type="evidence" value="ECO:0007669"/>
    <property type="project" value="TreeGrafter"/>
</dbReference>
<accession>A0A5M9NYF2</accession>
<comment type="similarity">
    <text evidence="1">Belongs to the DNA polymerase type-Y family.</text>
</comment>
<dbReference type="Pfam" id="PF13438">
    <property type="entry name" value="DUF4113"/>
    <property type="match status" value="1"/>
</dbReference>
<dbReference type="GO" id="GO:0003684">
    <property type="term" value="F:damaged DNA binding"/>
    <property type="evidence" value="ECO:0007669"/>
    <property type="project" value="InterPro"/>
</dbReference>
<evidence type="ECO:0000256" key="4">
    <source>
        <dbReference type="ARBA" id="ARBA00023204"/>
    </source>
</evidence>